<dbReference type="InterPro" id="IPR036278">
    <property type="entry name" value="Sialidase_sf"/>
</dbReference>
<dbReference type="Gene3D" id="2.120.10.10">
    <property type="match status" value="1"/>
</dbReference>
<dbReference type="CDD" id="cd15482">
    <property type="entry name" value="Sialidase_non-viral"/>
    <property type="match status" value="1"/>
</dbReference>
<protein>
    <submittedName>
        <fullName evidence="2">Uncharacterized protein</fullName>
    </submittedName>
</protein>
<dbReference type="SUPFAM" id="SSF50939">
    <property type="entry name" value="Sialidases"/>
    <property type="match status" value="1"/>
</dbReference>
<feature type="compositionally biased region" description="Basic and acidic residues" evidence="1">
    <location>
        <begin position="7"/>
        <end position="32"/>
    </location>
</feature>
<comment type="caution">
    <text evidence="2">The sequence shown here is derived from an EMBL/GenBank/DDBJ whole genome shotgun (WGS) entry which is preliminary data.</text>
</comment>
<organism evidence="2 3">
    <name type="scientific">Streptomyces canus</name>
    <dbReference type="NCBI Taxonomy" id="58343"/>
    <lineage>
        <taxon>Bacteria</taxon>
        <taxon>Bacillati</taxon>
        <taxon>Actinomycetota</taxon>
        <taxon>Actinomycetes</taxon>
        <taxon>Kitasatosporales</taxon>
        <taxon>Streptomycetaceae</taxon>
        <taxon>Streptomyces</taxon>
        <taxon>Streptomyces aurantiacus group</taxon>
    </lineage>
</organism>
<gene>
    <name evidence="2" type="ORF">QFZ22_002393</name>
</gene>
<name>A0AAW8FA26_9ACTN</name>
<proteinExistence type="predicted"/>
<evidence type="ECO:0000256" key="1">
    <source>
        <dbReference type="SAM" id="MobiDB-lite"/>
    </source>
</evidence>
<dbReference type="AlphaFoldDB" id="A0AAW8FA26"/>
<reference evidence="2" key="1">
    <citation type="submission" date="2023-07" db="EMBL/GenBank/DDBJ databases">
        <title>Comparative genomics of wheat-associated soil bacteria to identify genetic determinants of phenazine resistance.</title>
        <authorList>
            <person name="Mouncey N."/>
        </authorList>
    </citation>
    <scope>NUCLEOTIDE SEQUENCE</scope>
    <source>
        <strain evidence="2">V4I22</strain>
    </source>
</reference>
<accession>A0AAW8FA26</accession>
<sequence length="134" mass="14454">MTGHARGSCEARGAEGARAVESRTSENLPDRRFRDRRLALLAPLAPAGTAHAQPPSSAPRFEQQILFRADRDPGYACFRFPVIVRTAGGTLLVFAEGRVLSCGDSADDLFFTGSDAATSDTVLWLPMDQVSDSR</sequence>
<evidence type="ECO:0000313" key="2">
    <source>
        <dbReference type="EMBL" id="MDQ0906408.1"/>
    </source>
</evidence>
<feature type="region of interest" description="Disordered" evidence="1">
    <location>
        <begin position="1"/>
        <end position="32"/>
    </location>
</feature>
<dbReference type="Proteomes" id="UP001234216">
    <property type="component" value="Unassembled WGS sequence"/>
</dbReference>
<dbReference type="EMBL" id="JAUSZV010000005">
    <property type="protein sequence ID" value="MDQ0906408.1"/>
    <property type="molecule type" value="Genomic_DNA"/>
</dbReference>
<evidence type="ECO:0000313" key="3">
    <source>
        <dbReference type="Proteomes" id="UP001234216"/>
    </source>
</evidence>